<organism evidence="2 3">
    <name type="scientific">Candida viswanathii</name>
    <dbReference type="NCBI Taxonomy" id="5486"/>
    <lineage>
        <taxon>Eukaryota</taxon>
        <taxon>Fungi</taxon>
        <taxon>Dikarya</taxon>
        <taxon>Ascomycota</taxon>
        <taxon>Saccharomycotina</taxon>
        <taxon>Pichiomycetes</taxon>
        <taxon>Debaryomycetaceae</taxon>
        <taxon>Candida/Lodderomyces clade</taxon>
        <taxon>Candida</taxon>
    </lineage>
</organism>
<keyword evidence="3" id="KW-1185">Reference proteome</keyword>
<feature type="compositionally biased region" description="Acidic residues" evidence="1">
    <location>
        <begin position="162"/>
        <end position="179"/>
    </location>
</feature>
<proteinExistence type="predicted"/>
<dbReference type="EMBL" id="QLNQ01000022">
    <property type="protein sequence ID" value="RCK64684.1"/>
    <property type="molecule type" value="Genomic_DNA"/>
</dbReference>
<dbReference type="Proteomes" id="UP000253472">
    <property type="component" value="Unassembled WGS sequence"/>
</dbReference>
<gene>
    <name evidence="2" type="ORF">Cantr_00195</name>
</gene>
<evidence type="ECO:0000313" key="3">
    <source>
        <dbReference type="Proteomes" id="UP000253472"/>
    </source>
</evidence>
<protein>
    <submittedName>
        <fullName evidence="2">Uncharacterized protein</fullName>
    </submittedName>
</protein>
<dbReference type="AlphaFoldDB" id="A0A367YFP4"/>
<dbReference type="OrthoDB" id="4021331at2759"/>
<evidence type="ECO:0000313" key="2">
    <source>
        <dbReference type="EMBL" id="RCK64684.1"/>
    </source>
</evidence>
<comment type="caution">
    <text evidence="2">The sequence shown here is derived from an EMBL/GenBank/DDBJ whole genome shotgun (WGS) entry which is preliminary data.</text>
</comment>
<name>A0A367YFP4_9ASCO</name>
<sequence length="179" mass="21904">MPRRSHDETWEEITHDYHNLKNLVENSVSIRNFVFKCQDIVNDKLTMDREYYKSAKRFLLITKLLHIRPETRVKLIAALKRIPNFHRPYRDLPRHEQSVMQSNVRAVLEMAEYRNLRLNLGFLLEFSGYIFTKRFKYNSHILYQLRKRENANRTRRTQSMQLEEESDYYYTSDEDPWPQ</sequence>
<reference evidence="2 3" key="1">
    <citation type="submission" date="2018-06" db="EMBL/GenBank/DDBJ databases">
        <title>Whole genome sequencing of Candida tropicalis (genome annotated by CSBL at Korea University).</title>
        <authorList>
            <person name="Ahn J."/>
        </authorList>
    </citation>
    <scope>NUCLEOTIDE SEQUENCE [LARGE SCALE GENOMIC DNA]</scope>
    <source>
        <strain evidence="2 3">ATCC 20962</strain>
    </source>
</reference>
<evidence type="ECO:0000256" key="1">
    <source>
        <dbReference type="SAM" id="MobiDB-lite"/>
    </source>
</evidence>
<feature type="region of interest" description="Disordered" evidence="1">
    <location>
        <begin position="153"/>
        <end position="179"/>
    </location>
</feature>
<accession>A0A367YFP4</accession>